<accession>A0A5A7VCL3</accession>
<dbReference type="EMBL" id="SSTE01000903">
    <property type="protein sequence ID" value="KAA0066072.1"/>
    <property type="molecule type" value="Genomic_DNA"/>
</dbReference>
<dbReference type="AlphaFoldDB" id="A0A5A7VCL3"/>
<dbReference type="Proteomes" id="UP000321393">
    <property type="component" value="Unassembled WGS sequence"/>
</dbReference>
<dbReference type="Proteomes" id="UP000321947">
    <property type="component" value="Unassembled WGS sequence"/>
</dbReference>
<evidence type="ECO:0000313" key="4">
    <source>
        <dbReference type="Proteomes" id="UP000321393"/>
    </source>
</evidence>
<evidence type="ECO:0000313" key="3">
    <source>
        <dbReference type="EMBL" id="TYJ99825.1"/>
    </source>
</evidence>
<evidence type="ECO:0000313" key="2">
    <source>
        <dbReference type="EMBL" id="KAA0066072.1"/>
    </source>
</evidence>
<sequence>MSEEGVCASRPSRALEGRAGSSRSKRKRGSQREGEIEVIHMALKCTNDQLMTIMEWPASALANNSHVRQEFFRILLEMPQLTSLDKVWMTCGVSYKCLMMGELLQSLPTRHL</sequence>
<gene>
    <name evidence="3" type="ORF">E5676_scaffold446G00270</name>
    <name evidence="2" type="ORF">E6C27_scaffold21G00570</name>
</gene>
<organism evidence="2 4">
    <name type="scientific">Cucumis melo var. makuwa</name>
    <name type="common">Oriental melon</name>
    <dbReference type="NCBI Taxonomy" id="1194695"/>
    <lineage>
        <taxon>Eukaryota</taxon>
        <taxon>Viridiplantae</taxon>
        <taxon>Streptophyta</taxon>
        <taxon>Embryophyta</taxon>
        <taxon>Tracheophyta</taxon>
        <taxon>Spermatophyta</taxon>
        <taxon>Magnoliopsida</taxon>
        <taxon>eudicotyledons</taxon>
        <taxon>Gunneridae</taxon>
        <taxon>Pentapetalae</taxon>
        <taxon>rosids</taxon>
        <taxon>fabids</taxon>
        <taxon>Cucurbitales</taxon>
        <taxon>Cucurbitaceae</taxon>
        <taxon>Benincaseae</taxon>
        <taxon>Cucumis</taxon>
    </lineage>
</organism>
<feature type="region of interest" description="Disordered" evidence="1">
    <location>
        <begin position="1"/>
        <end position="33"/>
    </location>
</feature>
<name>A0A5A7VCL3_CUCMM</name>
<evidence type="ECO:0000256" key="1">
    <source>
        <dbReference type="SAM" id="MobiDB-lite"/>
    </source>
</evidence>
<dbReference type="EMBL" id="SSTD01017537">
    <property type="protein sequence ID" value="TYJ99825.1"/>
    <property type="molecule type" value="Genomic_DNA"/>
</dbReference>
<proteinExistence type="predicted"/>
<reference evidence="4 5" key="1">
    <citation type="submission" date="2019-08" db="EMBL/GenBank/DDBJ databases">
        <title>Draft genome sequences of two oriental melons (Cucumis melo L. var makuwa).</title>
        <authorList>
            <person name="Kwon S.-Y."/>
        </authorList>
    </citation>
    <scope>NUCLEOTIDE SEQUENCE [LARGE SCALE GENOMIC DNA]</scope>
    <source>
        <strain evidence="5">cv. Chang Bougi</strain>
        <strain evidence="4">cv. SW 3</strain>
        <tissue evidence="2">Leaf</tissue>
    </source>
</reference>
<protein>
    <submittedName>
        <fullName evidence="2">Retrotransposon protein</fullName>
    </submittedName>
</protein>
<comment type="caution">
    <text evidence="2">The sequence shown here is derived from an EMBL/GenBank/DDBJ whole genome shotgun (WGS) entry which is preliminary data.</text>
</comment>
<evidence type="ECO:0000313" key="5">
    <source>
        <dbReference type="Proteomes" id="UP000321947"/>
    </source>
</evidence>